<dbReference type="GO" id="GO:0005615">
    <property type="term" value="C:extracellular space"/>
    <property type="evidence" value="ECO:0007669"/>
    <property type="project" value="TreeGrafter"/>
</dbReference>
<dbReference type="Proteomes" id="UP001461498">
    <property type="component" value="Unassembled WGS sequence"/>
</dbReference>
<comment type="subcellular location">
    <subcellularLocation>
        <location evidence="1">Secreted</location>
    </subcellularLocation>
</comment>
<evidence type="ECO:0000256" key="4">
    <source>
        <dbReference type="RuleBase" id="RU004262"/>
    </source>
</evidence>
<evidence type="ECO:0000313" key="7">
    <source>
        <dbReference type="EMBL" id="KAK9507393.1"/>
    </source>
</evidence>
<keyword evidence="5" id="KW-0732">Signal</keyword>
<evidence type="ECO:0000256" key="1">
    <source>
        <dbReference type="ARBA" id="ARBA00004613"/>
    </source>
</evidence>
<dbReference type="PANTHER" id="PTHR11610:SF178">
    <property type="entry name" value="LIPASE MEMBER H-A-LIKE PROTEIN"/>
    <property type="match status" value="1"/>
</dbReference>
<comment type="caution">
    <text evidence="7">The sequence shown here is derived from an EMBL/GenBank/DDBJ whole genome shotgun (WGS) entry which is preliminary data.</text>
</comment>
<dbReference type="Gene3D" id="3.40.50.1820">
    <property type="entry name" value="alpha/beta hydrolase"/>
    <property type="match status" value="1"/>
</dbReference>
<reference evidence="7 8" key="1">
    <citation type="submission" date="2022-12" db="EMBL/GenBank/DDBJ databases">
        <title>Chromosome-level genome assembly of true bugs.</title>
        <authorList>
            <person name="Ma L."/>
            <person name="Li H."/>
        </authorList>
    </citation>
    <scope>NUCLEOTIDE SEQUENCE [LARGE SCALE GENOMIC DNA]</scope>
    <source>
        <strain evidence="7">Lab_2022b</strain>
    </source>
</reference>
<proteinExistence type="inferred from homology"/>
<dbReference type="InterPro" id="IPR029058">
    <property type="entry name" value="AB_hydrolase_fold"/>
</dbReference>
<keyword evidence="3" id="KW-0964">Secreted</keyword>
<dbReference type="PRINTS" id="PR00821">
    <property type="entry name" value="TAGLIPASE"/>
</dbReference>
<evidence type="ECO:0000313" key="8">
    <source>
        <dbReference type="Proteomes" id="UP001461498"/>
    </source>
</evidence>
<dbReference type="InterPro" id="IPR000734">
    <property type="entry name" value="TAG_lipase"/>
</dbReference>
<feature type="domain" description="Lipase" evidence="6">
    <location>
        <begin position="57"/>
        <end position="322"/>
    </location>
</feature>
<dbReference type="SUPFAM" id="SSF53474">
    <property type="entry name" value="alpha/beta-Hydrolases"/>
    <property type="match status" value="1"/>
</dbReference>
<feature type="signal peptide" evidence="5">
    <location>
        <begin position="1"/>
        <end position="18"/>
    </location>
</feature>
<dbReference type="PANTHER" id="PTHR11610">
    <property type="entry name" value="LIPASE"/>
    <property type="match status" value="1"/>
</dbReference>
<comment type="similarity">
    <text evidence="2 4">Belongs to the AB hydrolase superfamily. Lipase family.</text>
</comment>
<name>A0AAW1DE20_9HEMI</name>
<feature type="chain" id="PRO_5043317959" description="Lipase domain-containing protein" evidence="5">
    <location>
        <begin position="19"/>
        <end position="356"/>
    </location>
</feature>
<evidence type="ECO:0000256" key="3">
    <source>
        <dbReference type="ARBA" id="ARBA00022525"/>
    </source>
</evidence>
<dbReference type="Pfam" id="PF00151">
    <property type="entry name" value="Lipase"/>
    <property type="match status" value="1"/>
</dbReference>
<sequence length="356" mass="39457">MNSLTLLSVFSLVWQISGKSININLTDPIEEIWNSEVKILNRLPVIKERLLSKFAEDITLKSLTFDFKDYVKFFLYTKKNVDSYQQVFLNDVNSLKNSNYDASKPTYFVIHGYMDDVTAEIIQSIKNGILGQMEANVFAVDWSKIAIDIFYHIIAQEVPNVGEYIGKFMNFLIENGDSASNIHAIGHSLGAHAAGFAGKTVGSGKLKRISGLDPALPAFESAGKNDRIDASDANFVDCIHTCAGFLGYYYTLCQADFYPNGGENPQPGCLVIDFGVCSHGRSHEYFAESIDPNHKFSSQQCTSIPSHSTDGCVKSDALMGFPASKQYQGIFYSQTNSAYPYSQDVTVNAKNNTTMY</sequence>
<dbReference type="EMBL" id="JAPXFL010000004">
    <property type="protein sequence ID" value="KAK9507393.1"/>
    <property type="molecule type" value="Genomic_DNA"/>
</dbReference>
<evidence type="ECO:0000256" key="5">
    <source>
        <dbReference type="SAM" id="SignalP"/>
    </source>
</evidence>
<evidence type="ECO:0000259" key="6">
    <source>
        <dbReference type="Pfam" id="PF00151"/>
    </source>
</evidence>
<protein>
    <recommendedName>
        <fullName evidence="6">Lipase domain-containing protein</fullName>
    </recommendedName>
</protein>
<dbReference type="AlphaFoldDB" id="A0AAW1DE20"/>
<organism evidence="7 8">
    <name type="scientific">Rhynocoris fuscipes</name>
    <dbReference type="NCBI Taxonomy" id="488301"/>
    <lineage>
        <taxon>Eukaryota</taxon>
        <taxon>Metazoa</taxon>
        <taxon>Ecdysozoa</taxon>
        <taxon>Arthropoda</taxon>
        <taxon>Hexapoda</taxon>
        <taxon>Insecta</taxon>
        <taxon>Pterygota</taxon>
        <taxon>Neoptera</taxon>
        <taxon>Paraneoptera</taxon>
        <taxon>Hemiptera</taxon>
        <taxon>Heteroptera</taxon>
        <taxon>Panheteroptera</taxon>
        <taxon>Cimicomorpha</taxon>
        <taxon>Reduviidae</taxon>
        <taxon>Harpactorinae</taxon>
        <taxon>Harpactorini</taxon>
        <taxon>Rhynocoris</taxon>
    </lineage>
</organism>
<dbReference type="GO" id="GO:0016298">
    <property type="term" value="F:lipase activity"/>
    <property type="evidence" value="ECO:0007669"/>
    <property type="project" value="InterPro"/>
</dbReference>
<dbReference type="InterPro" id="IPR013818">
    <property type="entry name" value="Lipase"/>
</dbReference>
<dbReference type="CDD" id="cd00707">
    <property type="entry name" value="Pancreat_lipase_like"/>
    <property type="match status" value="1"/>
</dbReference>
<evidence type="ECO:0000256" key="2">
    <source>
        <dbReference type="ARBA" id="ARBA00010701"/>
    </source>
</evidence>
<gene>
    <name evidence="7" type="ORF">O3M35_007258</name>
</gene>
<dbReference type="GO" id="GO:0016042">
    <property type="term" value="P:lipid catabolic process"/>
    <property type="evidence" value="ECO:0007669"/>
    <property type="project" value="TreeGrafter"/>
</dbReference>
<accession>A0AAW1DE20</accession>
<keyword evidence="8" id="KW-1185">Reference proteome</keyword>
<dbReference type="InterPro" id="IPR033906">
    <property type="entry name" value="Lipase_N"/>
</dbReference>